<dbReference type="InterPro" id="IPR009297">
    <property type="entry name" value="DUF952"/>
</dbReference>
<dbReference type="PANTHER" id="PTHR34129:SF1">
    <property type="entry name" value="DUF952 DOMAIN-CONTAINING PROTEIN"/>
    <property type="match status" value="1"/>
</dbReference>
<dbReference type="PANTHER" id="PTHR34129">
    <property type="entry name" value="BLR1139 PROTEIN"/>
    <property type="match status" value="1"/>
</dbReference>
<protein>
    <submittedName>
        <fullName evidence="1">DUF952 domain-containing protein</fullName>
    </submittedName>
</protein>
<comment type="caution">
    <text evidence="1">The sequence shown here is derived from an EMBL/GenBank/DDBJ whole genome shotgun (WGS) entry which is preliminary data.</text>
</comment>
<accession>A0A6A1TKQ0</accession>
<dbReference type="EMBL" id="VZUL01000003">
    <property type="protein sequence ID" value="KAB1083567.1"/>
    <property type="molecule type" value="Genomic_DNA"/>
</dbReference>
<proteinExistence type="predicted"/>
<reference evidence="1 2" key="1">
    <citation type="submission" date="2019-09" db="EMBL/GenBank/DDBJ databases">
        <title>Genome sequencing of Ng87 strain.</title>
        <authorList>
            <person name="Karasev E.S."/>
            <person name="Andronov E."/>
        </authorList>
    </citation>
    <scope>NUCLEOTIDE SEQUENCE [LARGE SCALE GENOMIC DNA]</scope>
    <source>
        <strain evidence="1 2">Ng87</strain>
    </source>
</reference>
<organism evidence="1 2">
    <name type="scientific">Neorhizobium galegae</name>
    <name type="common">Rhizobium galegae</name>
    <dbReference type="NCBI Taxonomy" id="399"/>
    <lineage>
        <taxon>Bacteria</taxon>
        <taxon>Pseudomonadati</taxon>
        <taxon>Pseudomonadota</taxon>
        <taxon>Alphaproteobacteria</taxon>
        <taxon>Hyphomicrobiales</taxon>
        <taxon>Rhizobiaceae</taxon>
        <taxon>Rhizobium/Agrobacterium group</taxon>
        <taxon>Neorhizobium</taxon>
    </lineage>
</organism>
<dbReference type="AlphaFoldDB" id="A0A6A1TKQ0"/>
<dbReference type="Pfam" id="PF06108">
    <property type="entry name" value="DUF952"/>
    <property type="match status" value="1"/>
</dbReference>
<evidence type="ECO:0000313" key="2">
    <source>
        <dbReference type="Proteomes" id="UP000386575"/>
    </source>
</evidence>
<dbReference type="Proteomes" id="UP000386575">
    <property type="component" value="Unassembled WGS sequence"/>
</dbReference>
<dbReference type="SUPFAM" id="SSF56399">
    <property type="entry name" value="ADP-ribosylation"/>
    <property type="match status" value="1"/>
</dbReference>
<name>A0A6A1TKQ0_NEOGA</name>
<evidence type="ECO:0000313" key="1">
    <source>
        <dbReference type="EMBL" id="KAB1083567.1"/>
    </source>
</evidence>
<gene>
    <name evidence="1" type="ORF">F4V91_29200</name>
</gene>
<sequence>MMMTDIVYKIVPETLWRQAKQKGVFEGAEIDLKDGFIHFSTGTQAKETARLHFAGVSGLMLVAVDATLLGEELQYEASRGGDLFPHLYGTLPVSSVLWEMPLLIGVDGLHAFPERMP</sequence>
<dbReference type="Gene3D" id="3.20.170.20">
    <property type="entry name" value="Protein of unknown function DUF952"/>
    <property type="match status" value="1"/>
</dbReference>